<protein>
    <submittedName>
        <fullName evidence="7">Receptor-like protein kinase</fullName>
    </submittedName>
</protein>
<dbReference type="EMBL" id="JBBWWR010000001">
    <property type="protein sequence ID" value="KAK8970926.1"/>
    <property type="molecule type" value="Genomic_DNA"/>
</dbReference>
<dbReference type="PANTHER" id="PTHR34590">
    <property type="entry name" value="OS03G0124300 PROTEIN-RELATED"/>
    <property type="match status" value="1"/>
</dbReference>
<evidence type="ECO:0000259" key="6">
    <source>
        <dbReference type="Pfam" id="PF12819"/>
    </source>
</evidence>
<organism evidence="7 8">
    <name type="scientific">Platanthera guangdongensis</name>
    <dbReference type="NCBI Taxonomy" id="2320717"/>
    <lineage>
        <taxon>Eukaryota</taxon>
        <taxon>Viridiplantae</taxon>
        <taxon>Streptophyta</taxon>
        <taxon>Embryophyta</taxon>
        <taxon>Tracheophyta</taxon>
        <taxon>Spermatophyta</taxon>
        <taxon>Magnoliopsida</taxon>
        <taxon>Liliopsida</taxon>
        <taxon>Asparagales</taxon>
        <taxon>Orchidaceae</taxon>
        <taxon>Orchidoideae</taxon>
        <taxon>Orchideae</taxon>
        <taxon>Orchidinae</taxon>
        <taxon>Platanthera</taxon>
    </lineage>
</organism>
<proteinExistence type="predicted"/>
<dbReference type="InterPro" id="IPR045272">
    <property type="entry name" value="ANXUR1/2-like"/>
</dbReference>
<comment type="caution">
    <text evidence="7">The sequence shown here is derived from an EMBL/GenBank/DDBJ whole genome shotgun (WGS) entry which is preliminary data.</text>
</comment>
<evidence type="ECO:0000313" key="7">
    <source>
        <dbReference type="EMBL" id="KAK8970926.1"/>
    </source>
</evidence>
<comment type="subcellular location">
    <subcellularLocation>
        <location evidence="1">Membrane</location>
        <topology evidence="1">Single-pass type I membrane protein</topology>
    </subcellularLocation>
</comment>
<evidence type="ECO:0000256" key="1">
    <source>
        <dbReference type="ARBA" id="ARBA00004479"/>
    </source>
</evidence>
<name>A0ABR2N465_9ASPA</name>
<dbReference type="Pfam" id="PF12819">
    <property type="entry name" value="Malectin_like"/>
    <property type="match status" value="1"/>
</dbReference>
<reference evidence="7 8" key="1">
    <citation type="journal article" date="2022" name="Nat. Plants">
        <title>Genomes of leafy and leafless Platanthera orchids illuminate the evolution of mycoheterotrophy.</title>
        <authorList>
            <person name="Li M.H."/>
            <person name="Liu K.W."/>
            <person name="Li Z."/>
            <person name="Lu H.C."/>
            <person name="Ye Q.L."/>
            <person name="Zhang D."/>
            <person name="Wang J.Y."/>
            <person name="Li Y.F."/>
            <person name="Zhong Z.M."/>
            <person name="Liu X."/>
            <person name="Yu X."/>
            <person name="Liu D.K."/>
            <person name="Tu X.D."/>
            <person name="Liu B."/>
            <person name="Hao Y."/>
            <person name="Liao X.Y."/>
            <person name="Jiang Y.T."/>
            <person name="Sun W.H."/>
            <person name="Chen J."/>
            <person name="Chen Y.Q."/>
            <person name="Ai Y."/>
            <person name="Zhai J.W."/>
            <person name="Wu S.S."/>
            <person name="Zhou Z."/>
            <person name="Hsiao Y.Y."/>
            <person name="Wu W.L."/>
            <person name="Chen Y.Y."/>
            <person name="Lin Y.F."/>
            <person name="Hsu J.L."/>
            <person name="Li C.Y."/>
            <person name="Wang Z.W."/>
            <person name="Zhao X."/>
            <person name="Zhong W.Y."/>
            <person name="Ma X.K."/>
            <person name="Ma L."/>
            <person name="Huang J."/>
            <person name="Chen G.Z."/>
            <person name="Huang M.Z."/>
            <person name="Huang L."/>
            <person name="Peng D.H."/>
            <person name="Luo Y.B."/>
            <person name="Zou S.Q."/>
            <person name="Chen S.P."/>
            <person name="Lan S."/>
            <person name="Tsai W.C."/>
            <person name="Van de Peer Y."/>
            <person name="Liu Z.J."/>
        </authorList>
    </citation>
    <scope>NUCLEOTIDE SEQUENCE [LARGE SCALE GENOMIC DNA]</scope>
    <source>
        <strain evidence="7">Lor288</strain>
    </source>
</reference>
<evidence type="ECO:0000256" key="5">
    <source>
        <dbReference type="ARBA" id="ARBA00023180"/>
    </source>
</evidence>
<feature type="domain" description="Malectin-like" evidence="6">
    <location>
        <begin position="20"/>
        <end position="181"/>
    </location>
</feature>
<evidence type="ECO:0000313" key="8">
    <source>
        <dbReference type="Proteomes" id="UP001412067"/>
    </source>
</evidence>
<evidence type="ECO:0000256" key="2">
    <source>
        <dbReference type="ARBA" id="ARBA00022679"/>
    </source>
</evidence>
<gene>
    <name evidence="7" type="ORF">KSP40_PGU005144</name>
</gene>
<sequence length="218" mass="24414">MHSVVDANQRLLPPPLPPSSLYWTTRVFTSLSSYEFHIASKGNHIIRLHFYPFSTPTHDLTSAQFHVFSPGFVLLTNFTAFSESPSIKVFIIRVDDEKVVIFFAPTDSSSFAFVNAIEVISAPGELIGDTARLVQPDEILKFDDLSKQAMTTLFRINVDGLKVTPFNDTLWRTWIPDISSATGQVLASPNYVDFVAYVRSSGILYVTVGCLREVKFDK</sequence>
<dbReference type="PANTHER" id="PTHR34590:SF6">
    <property type="entry name" value="RECEPTOR-LIKE KINASE"/>
    <property type="match status" value="1"/>
</dbReference>
<evidence type="ECO:0000256" key="4">
    <source>
        <dbReference type="ARBA" id="ARBA00022840"/>
    </source>
</evidence>
<keyword evidence="2" id="KW-0808">Transferase</keyword>
<accession>A0ABR2N465</accession>
<keyword evidence="3" id="KW-0547">Nucleotide-binding</keyword>
<dbReference type="Proteomes" id="UP001412067">
    <property type="component" value="Unassembled WGS sequence"/>
</dbReference>
<dbReference type="InterPro" id="IPR024788">
    <property type="entry name" value="Malectin-like_Carb-bd_dom"/>
</dbReference>
<keyword evidence="5" id="KW-0325">Glycoprotein</keyword>
<keyword evidence="8" id="KW-1185">Reference proteome</keyword>
<dbReference type="Gene3D" id="2.60.120.430">
    <property type="entry name" value="Galactose-binding lectin"/>
    <property type="match status" value="1"/>
</dbReference>
<keyword evidence="4" id="KW-0067">ATP-binding</keyword>
<evidence type="ECO:0000256" key="3">
    <source>
        <dbReference type="ARBA" id="ARBA00022741"/>
    </source>
</evidence>